<evidence type="ECO:0000259" key="4">
    <source>
        <dbReference type="PROSITE" id="PS50835"/>
    </source>
</evidence>
<feature type="domain" description="Ig-like" evidence="4">
    <location>
        <begin position="250"/>
        <end position="338"/>
    </location>
</feature>
<dbReference type="InterPro" id="IPR007110">
    <property type="entry name" value="Ig-like_dom"/>
</dbReference>
<dbReference type="FunFam" id="2.60.40.10:FF:001233">
    <property type="entry name" value="Uncharacterized protein, isoform B"/>
    <property type="match status" value="1"/>
</dbReference>
<name>A0A146LWL4_LYGHE</name>
<dbReference type="SUPFAM" id="SSF48726">
    <property type="entry name" value="Immunoglobulin"/>
    <property type="match status" value="3"/>
</dbReference>
<dbReference type="InterPro" id="IPR036116">
    <property type="entry name" value="FN3_sf"/>
</dbReference>
<dbReference type="InterPro" id="IPR013783">
    <property type="entry name" value="Ig-like_fold"/>
</dbReference>
<dbReference type="PANTHER" id="PTHR45080:SF38">
    <property type="entry name" value="FI23916P1-RELATED"/>
    <property type="match status" value="1"/>
</dbReference>
<dbReference type="InterPro" id="IPR003598">
    <property type="entry name" value="Ig_sub2"/>
</dbReference>
<feature type="transmembrane region" description="Helical" evidence="3">
    <location>
        <begin position="30"/>
        <end position="52"/>
    </location>
</feature>
<proteinExistence type="predicted"/>
<evidence type="ECO:0000313" key="5">
    <source>
        <dbReference type="EMBL" id="JAQ11559.1"/>
    </source>
</evidence>
<dbReference type="GO" id="GO:0030424">
    <property type="term" value="C:axon"/>
    <property type="evidence" value="ECO:0007669"/>
    <property type="project" value="TreeGrafter"/>
</dbReference>
<sequence>SEPVRCVSSVGTSFSLLIVFRSRLFRSSPAMALAVFLLVLTVADSALTAAVMSRGNMMVTSSPRFVTKGQNYRVVIGDTLVLPCEVENLGSYVLLWRRGASVLTADKIMVTRDTRFRLVDGFNLEISNVAPQDAGDYVCQIGDGDNRDQIHTVEILVPPSIRTSPAGGQLTARKGGTITLECKASGNPVPTISWSRKDHSMSTSDKAGEGFSITLEKVDRHQAGVYQCTAQNGVGDPVTVDMTLDVLYPPEIEVERSWVHSGEGYEAQLVCIVHGEPAPNVVWYQDSFIMEPTERKTMETRANKHSLNIKHVQASDFGNYSCVAENSLGRAKKYMELSGRPSPAQFRSTPFSRNKDSYNLTWMVESYPPLEEVRLLYRKIMMNDTHQKHGKWHEVILHPNNGDTFTHLMSYNIRNLEAASVFEAIAQAKNRYGWNEVSDLYQFYTRGPDYPSEPSLEDMELVAATSSQPSVCFSTTMMAVAAAVVML</sequence>
<organism evidence="5">
    <name type="scientific">Lygus hesperus</name>
    <name type="common">Western plant bug</name>
    <dbReference type="NCBI Taxonomy" id="30085"/>
    <lineage>
        <taxon>Eukaryota</taxon>
        <taxon>Metazoa</taxon>
        <taxon>Ecdysozoa</taxon>
        <taxon>Arthropoda</taxon>
        <taxon>Hexapoda</taxon>
        <taxon>Insecta</taxon>
        <taxon>Pterygota</taxon>
        <taxon>Neoptera</taxon>
        <taxon>Paraneoptera</taxon>
        <taxon>Hemiptera</taxon>
        <taxon>Heteroptera</taxon>
        <taxon>Panheteroptera</taxon>
        <taxon>Cimicomorpha</taxon>
        <taxon>Miridae</taxon>
        <taxon>Mirini</taxon>
        <taxon>Lygus</taxon>
    </lineage>
</organism>
<evidence type="ECO:0000256" key="2">
    <source>
        <dbReference type="ARBA" id="ARBA00023319"/>
    </source>
</evidence>
<dbReference type="SMART" id="SM00409">
    <property type="entry name" value="IG"/>
    <property type="match status" value="3"/>
</dbReference>
<evidence type="ECO:0000256" key="1">
    <source>
        <dbReference type="ARBA" id="ARBA00022737"/>
    </source>
</evidence>
<dbReference type="GO" id="GO:0007156">
    <property type="term" value="P:homophilic cell adhesion via plasma membrane adhesion molecules"/>
    <property type="evidence" value="ECO:0007669"/>
    <property type="project" value="TreeGrafter"/>
</dbReference>
<dbReference type="InterPro" id="IPR003599">
    <property type="entry name" value="Ig_sub"/>
</dbReference>
<dbReference type="SUPFAM" id="SSF49265">
    <property type="entry name" value="Fibronectin type III"/>
    <property type="match status" value="1"/>
</dbReference>
<dbReference type="GO" id="GO:0008046">
    <property type="term" value="F:axon guidance receptor activity"/>
    <property type="evidence" value="ECO:0007669"/>
    <property type="project" value="TreeGrafter"/>
</dbReference>
<dbReference type="CDD" id="cd00096">
    <property type="entry name" value="Ig"/>
    <property type="match status" value="1"/>
</dbReference>
<dbReference type="GO" id="GO:0043025">
    <property type="term" value="C:neuronal cell body"/>
    <property type="evidence" value="ECO:0007669"/>
    <property type="project" value="TreeGrafter"/>
</dbReference>
<feature type="non-terminal residue" evidence="5">
    <location>
        <position position="1"/>
    </location>
</feature>
<dbReference type="InterPro" id="IPR013098">
    <property type="entry name" value="Ig_I-set"/>
</dbReference>
<dbReference type="Pfam" id="PF13927">
    <property type="entry name" value="Ig_3"/>
    <property type="match status" value="1"/>
</dbReference>
<dbReference type="PANTHER" id="PTHR45080">
    <property type="entry name" value="CONTACTIN 5"/>
    <property type="match status" value="1"/>
</dbReference>
<dbReference type="SMART" id="SM00408">
    <property type="entry name" value="IGc2"/>
    <property type="match status" value="3"/>
</dbReference>
<feature type="domain" description="Ig-like" evidence="4">
    <location>
        <begin position="63"/>
        <end position="156"/>
    </location>
</feature>
<reference evidence="5" key="1">
    <citation type="journal article" date="2016" name="Gigascience">
        <title>De novo construction of an expanded transcriptome assembly for the western tarnished plant bug, Lygus hesperus.</title>
        <authorList>
            <person name="Tassone E.E."/>
            <person name="Geib S.M."/>
            <person name="Hall B."/>
            <person name="Fabrick J.A."/>
            <person name="Brent C.S."/>
            <person name="Hull J.J."/>
        </authorList>
    </citation>
    <scope>NUCLEOTIDE SEQUENCE</scope>
</reference>
<dbReference type="AlphaFoldDB" id="A0A146LWL4"/>
<keyword evidence="3" id="KW-0472">Membrane</keyword>
<dbReference type="InterPro" id="IPR036179">
    <property type="entry name" value="Ig-like_dom_sf"/>
</dbReference>
<keyword evidence="3" id="KW-0812">Transmembrane</keyword>
<accession>A0A146LWL4</accession>
<keyword evidence="3" id="KW-1133">Transmembrane helix</keyword>
<keyword evidence="2" id="KW-0393">Immunoglobulin domain</keyword>
<dbReference type="FunFam" id="2.60.40.10:FF:001268">
    <property type="entry name" value="Blast:Protein CEPU-1"/>
    <property type="match status" value="1"/>
</dbReference>
<dbReference type="InterPro" id="IPR050958">
    <property type="entry name" value="Cell_Adh-Cytoskel_Orgn"/>
</dbReference>
<evidence type="ECO:0000256" key="3">
    <source>
        <dbReference type="SAM" id="Phobius"/>
    </source>
</evidence>
<dbReference type="Gene3D" id="2.60.40.10">
    <property type="entry name" value="Immunoglobulins"/>
    <property type="match status" value="3"/>
</dbReference>
<keyword evidence="1" id="KW-0677">Repeat</keyword>
<gene>
    <name evidence="5" type="primary">LAC_1</name>
    <name evidence="5" type="ORF">g.77845</name>
</gene>
<dbReference type="GO" id="GO:0050808">
    <property type="term" value="P:synapse organization"/>
    <property type="evidence" value="ECO:0007669"/>
    <property type="project" value="TreeGrafter"/>
</dbReference>
<feature type="domain" description="Ig-like" evidence="4">
    <location>
        <begin position="159"/>
        <end position="241"/>
    </location>
</feature>
<dbReference type="PROSITE" id="PS50835">
    <property type="entry name" value="IG_LIKE"/>
    <property type="match status" value="3"/>
</dbReference>
<dbReference type="FunFam" id="2.60.40.10:FF:000877">
    <property type="entry name" value="CLUMA_CG002357, isoform A"/>
    <property type="match status" value="1"/>
</dbReference>
<dbReference type="GO" id="GO:0005886">
    <property type="term" value="C:plasma membrane"/>
    <property type="evidence" value="ECO:0007669"/>
    <property type="project" value="TreeGrafter"/>
</dbReference>
<dbReference type="EMBL" id="GDHC01007070">
    <property type="protein sequence ID" value="JAQ11559.1"/>
    <property type="molecule type" value="Transcribed_RNA"/>
</dbReference>
<protein>
    <submittedName>
        <fullName evidence="5">Lachesin</fullName>
    </submittedName>
</protein>
<dbReference type="Pfam" id="PF07679">
    <property type="entry name" value="I-set"/>
    <property type="match status" value="2"/>
</dbReference>